<feature type="compositionally biased region" description="Low complexity" evidence="1">
    <location>
        <begin position="70"/>
        <end position="83"/>
    </location>
</feature>
<protein>
    <submittedName>
        <fullName evidence="2">Uncharacterized protein</fullName>
    </submittedName>
</protein>
<evidence type="ECO:0000313" key="3">
    <source>
        <dbReference type="Proteomes" id="UP001596056"/>
    </source>
</evidence>
<keyword evidence="3" id="KW-1185">Reference proteome</keyword>
<evidence type="ECO:0000256" key="1">
    <source>
        <dbReference type="SAM" id="MobiDB-lite"/>
    </source>
</evidence>
<feature type="region of interest" description="Disordered" evidence="1">
    <location>
        <begin position="70"/>
        <end position="111"/>
    </location>
</feature>
<accession>A0ABW0SEF9</accession>
<feature type="compositionally biased region" description="Low complexity" evidence="1">
    <location>
        <begin position="146"/>
        <end position="160"/>
    </location>
</feature>
<proteinExistence type="predicted"/>
<organism evidence="2 3">
    <name type="scientific">Rubellimicrobium aerolatum</name>
    <dbReference type="NCBI Taxonomy" id="490979"/>
    <lineage>
        <taxon>Bacteria</taxon>
        <taxon>Pseudomonadati</taxon>
        <taxon>Pseudomonadota</taxon>
        <taxon>Alphaproteobacteria</taxon>
        <taxon>Rhodobacterales</taxon>
        <taxon>Roseobacteraceae</taxon>
        <taxon>Rubellimicrobium</taxon>
    </lineage>
</organism>
<comment type="caution">
    <text evidence="2">The sequence shown here is derived from an EMBL/GenBank/DDBJ whole genome shotgun (WGS) entry which is preliminary data.</text>
</comment>
<dbReference type="RefSeq" id="WP_209839695.1">
    <property type="nucleotide sequence ID" value="NZ_JAGGJP010000005.1"/>
</dbReference>
<feature type="region of interest" description="Disordered" evidence="1">
    <location>
        <begin position="146"/>
        <end position="190"/>
    </location>
</feature>
<dbReference type="Proteomes" id="UP001596056">
    <property type="component" value="Unassembled WGS sequence"/>
</dbReference>
<sequence length="190" mass="19879">MGTSNGDLRIEIGDLTCTLEGFDDPVEAMAAISSYLRALEEREAGGAPVEVGALRRILELARSVRVAEAAPPGSAAAPAGNPAARPPGDRTTLSGARTDQPRDEGSGTGPDEAVLARILSEADRHLAAPEARRRREALARLKAAFASLGRRAAPDPARAVAPPPEGGWAEPFRDDLREAVGRAPGPPERR</sequence>
<reference evidence="3" key="1">
    <citation type="journal article" date="2019" name="Int. J. Syst. Evol. Microbiol.">
        <title>The Global Catalogue of Microorganisms (GCM) 10K type strain sequencing project: providing services to taxonomists for standard genome sequencing and annotation.</title>
        <authorList>
            <consortium name="The Broad Institute Genomics Platform"/>
            <consortium name="The Broad Institute Genome Sequencing Center for Infectious Disease"/>
            <person name="Wu L."/>
            <person name="Ma J."/>
        </authorList>
    </citation>
    <scope>NUCLEOTIDE SEQUENCE [LARGE SCALE GENOMIC DNA]</scope>
    <source>
        <strain evidence="3">KACC 11588</strain>
    </source>
</reference>
<feature type="compositionally biased region" description="Basic and acidic residues" evidence="1">
    <location>
        <begin position="171"/>
        <end position="180"/>
    </location>
</feature>
<dbReference type="EMBL" id="JBHSNA010000009">
    <property type="protein sequence ID" value="MFC5567019.1"/>
    <property type="molecule type" value="Genomic_DNA"/>
</dbReference>
<evidence type="ECO:0000313" key="2">
    <source>
        <dbReference type="EMBL" id="MFC5567019.1"/>
    </source>
</evidence>
<gene>
    <name evidence="2" type="ORF">ACFPOC_11415</name>
</gene>
<name>A0ABW0SEF9_9RHOB</name>